<comment type="caution">
    <text evidence="2">The sequence shown here is derived from an EMBL/GenBank/DDBJ whole genome shotgun (WGS) entry which is preliminary data.</text>
</comment>
<gene>
    <name evidence="2" type="ORF">Q7C36_011251</name>
</gene>
<name>A0AA88MQV4_TACVA</name>
<accession>A0AA88MQV4</accession>
<dbReference type="Proteomes" id="UP001187315">
    <property type="component" value="Unassembled WGS sequence"/>
</dbReference>
<evidence type="ECO:0000313" key="2">
    <source>
        <dbReference type="EMBL" id="KAK2843036.1"/>
    </source>
</evidence>
<feature type="compositionally biased region" description="Pro residues" evidence="1">
    <location>
        <begin position="30"/>
        <end position="39"/>
    </location>
</feature>
<feature type="region of interest" description="Disordered" evidence="1">
    <location>
        <begin position="28"/>
        <end position="63"/>
    </location>
</feature>
<keyword evidence="3" id="KW-1185">Reference proteome</keyword>
<dbReference type="EMBL" id="JAVHJS010000011">
    <property type="protein sequence ID" value="KAK2843036.1"/>
    <property type="molecule type" value="Genomic_DNA"/>
</dbReference>
<organism evidence="2 3">
    <name type="scientific">Tachysurus vachellii</name>
    <name type="common">Darkbarbel catfish</name>
    <name type="synonym">Pelteobagrus vachellii</name>
    <dbReference type="NCBI Taxonomy" id="175792"/>
    <lineage>
        <taxon>Eukaryota</taxon>
        <taxon>Metazoa</taxon>
        <taxon>Chordata</taxon>
        <taxon>Craniata</taxon>
        <taxon>Vertebrata</taxon>
        <taxon>Euteleostomi</taxon>
        <taxon>Actinopterygii</taxon>
        <taxon>Neopterygii</taxon>
        <taxon>Teleostei</taxon>
        <taxon>Ostariophysi</taxon>
        <taxon>Siluriformes</taxon>
        <taxon>Bagridae</taxon>
        <taxon>Tachysurus</taxon>
    </lineage>
</organism>
<proteinExistence type="predicted"/>
<protein>
    <submittedName>
        <fullName evidence="2">Uncharacterized protein</fullName>
    </submittedName>
</protein>
<reference evidence="2" key="1">
    <citation type="submission" date="2023-08" db="EMBL/GenBank/DDBJ databases">
        <title>Pelteobagrus vachellii genome.</title>
        <authorList>
            <person name="Liu H."/>
        </authorList>
    </citation>
    <scope>NUCLEOTIDE SEQUENCE</scope>
    <source>
        <strain evidence="2">PRFRI_2022a</strain>
        <tissue evidence="2">Muscle</tissue>
    </source>
</reference>
<dbReference type="AlphaFoldDB" id="A0AA88MQV4"/>
<evidence type="ECO:0000313" key="3">
    <source>
        <dbReference type="Proteomes" id="UP001187315"/>
    </source>
</evidence>
<evidence type="ECO:0000256" key="1">
    <source>
        <dbReference type="SAM" id="MobiDB-lite"/>
    </source>
</evidence>
<sequence>MLHRVCQDGSYGMSDRCGLNLCERNDEPSAVPPCPPAPEAPRERPTAGRGTFMHQSDRWRSGDGALQSASRLALASSCSTIEEMRDRRHGRAGTRTGGFFNPVSSCCPACLWNLLHDKSRVAPPSHDLLHLLLVILLTSNRLPGRPERGGREQINTSC</sequence>